<name>A0A0A8XS14_ARUDO</name>
<organism evidence="1">
    <name type="scientific">Arundo donax</name>
    <name type="common">Giant reed</name>
    <name type="synonym">Donax arundinaceus</name>
    <dbReference type="NCBI Taxonomy" id="35708"/>
    <lineage>
        <taxon>Eukaryota</taxon>
        <taxon>Viridiplantae</taxon>
        <taxon>Streptophyta</taxon>
        <taxon>Embryophyta</taxon>
        <taxon>Tracheophyta</taxon>
        <taxon>Spermatophyta</taxon>
        <taxon>Magnoliopsida</taxon>
        <taxon>Liliopsida</taxon>
        <taxon>Poales</taxon>
        <taxon>Poaceae</taxon>
        <taxon>PACMAD clade</taxon>
        <taxon>Arundinoideae</taxon>
        <taxon>Arundineae</taxon>
        <taxon>Arundo</taxon>
    </lineage>
</organism>
<proteinExistence type="predicted"/>
<sequence>MLFRITVSVHECHLFTSSELAIVHNHHNNSWLNLVCINTSHIGFINYTDLWTFRSSEAWLLKLCCCEAPCYEEKWCGLVGRSLQ</sequence>
<reference evidence="1" key="2">
    <citation type="journal article" date="2015" name="Data Brief">
        <title>Shoot transcriptome of the giant reed, Arundo donax.</title>
        <authorList>
            <person name="Barrero R.A."/>
            <person name="Guerrero F.D."/>
            <person name="Moolhuijzen P."/>
            <person name="Goolsby J.A."/>
            <person name="Tidwell J."/>
            <person name="Bellgard S.E."/>
            <person name="Bellgard M.I."/>
        </authorList>
    </citation>
    <scope>NUCLEOTIDE SEQUENCE</scope>
    <source>
        <tissue evidence="1">Shoot tissue taken approximately 20 cm above the soil surface</tissue>
    </source>
</reference>
<protein>
    <submittedName>
        <fullName evidence="1">Uncharacterized protein</fullName>
    </submittedName>
</protein>
<dbReference type="EMBL" id="GBRH01281294">
    <property type="protein sequence ID" value="JAD16601.1"/>
    <property type="molecule type" value="Transcribed_RNA"/>
</dbReference>
<reference evidence="1" key="1">
    <citation type="submission" date="2014-09" db="EMBL/GenBank/DDBJ databases">
        <authorList>
            <person name="Magalhaes I.L.F."/>
            <person name="Oliveira U."/>
            <person name="Santos F.R."/>
            <person name="Vidigal T.H.D.A."/>
            <person name="Brescovit A.D."/>
            <person name="Santos A.J."/>
        </authorList>
    </citation>
    <scope>NUCLEOTIDE SEQUENCE</scope>
    <source>
        <tissue evidence="1">Shoot tissue taken approximately 20 cm above the soil surface</tissue>
    </source>
</reference>
<accession>A0A0A8XS14</accession>
<dbReference type="AlphaFoldDB" id="A0A0A8XS14"/>
<evidence type="ECO:0000313" key="1">
    <source>
        <dbReference type="EMBL" id="JAD16601.1"/>
    </source>
</evidence>